<dbReference type="AlphaFoldDB" id="A0A4R7ZZL0"/>
<dbReference type="EMBL" id="SODF01000001">
    <property type="protein sequence ID" value="TDW23276.1"/>
    <property type="molecule type" value="Genomic_DNA"/>
</dbReference>
<dbReference type="InterPro" id="IPR001466">
    <property type="entry name" value="Beta-lactam-related"/>
</dbReference>
<proteinExistence type="predicted"/>
<gene>
    <name evidence="2" type="ORF">EV650_2128</name>
</gene>
<name>A0A4R7ZZL0_9ACTN</name>
<organism evidence="2 3">
    <name type="scientific">Kribbella kalugense</name>
    <dbReference type="NCBI Taxonomy" id="2512221"/>
    <lineage>
        <taxon>Bacteria</taxon>
        <taxon>Bacillati</taxon>
        <taxon>Actinomycetota</taxon>
        <taxon>Actinomycetes</taxon>
        <taxon>Propionibacteriales</taxon>
        <taxon>Kribbellaceae</taxon>
        <taxon>Kribbella</taxon>
    </lineage>
</organism>
<evidence type="ECO:0000313" key="3">
    <source>
        <dbReference type="Proteomes" id="UP000295447"/>
    </source>
</evidence>
<dbReference type="PANTHER" id="PTHR46825">
    <property type="entry name" value="D-ALANYL-D-ALANINE-CARBOXYPEPTIDASE/ENDOPEPTIDASE AMPH"/>
    <property type="match status" value="1"/>
</dbReference>
<accession>A0A4R7ZZL0</accession>
<dbReference type="InterPro" id="IPR012338">
    <property type="entry name" value="Beta-lactam/transpept-like"/>
</dbReference>
<protein>
    <submittedName>
        <fullName evidence="2">CubicO group peptidase (Beta-lactamase class C family)</fullName>
    </submittedName>
</protein>
<evidence type="ECO:0000313" key="2">
    <source>
        <dbReference type="EMBL" id="TDW23276.1"/>
    </source>
</evidence>
<evidence type="ECO:0000259" key="1">
    <source>
        <dbReference type="Pfam" id="PF00144"/>
    </source>
</evidence>
<reference evidence="2 3" key="1">
    <citation type="submission" date="2019-03" db="EMBL/GenBank/DDBJ databases">
        <title>Genomic Encyclopedia of Type Strains, Phase III (KMG-III): the genomes of soil and plant-associated and newly described type strains.</title>
        <authorList>
            <person name="Whitman W."/>
        </authorList>
    </citation>
    <scope>NUCLEOTIDE SEQUENCE [LARGE SCALE GENOMIC DNA]</scope>
    <source>
        <strain evidence="2 3">VKM Ac-2570</strain>
    </source>
</reference>
<dbReference type="SUPFAM" id="SSF56601">
    <property type="entry name" value="beta-lactamase/transpeptidase-like"/>
    <property type="match status" value="1"/>
</dbReference>
<dbReference type="Pfam" id="PF00144">
    <property type="entry name" value="Beta-lactamase"/>
    <property type="match status" value="1"/>
</dbReference>
<dbReference type="Proteomes" id="UP000295447">
    <property type="component" value="Unassembled WGS sequence"/>
</dbReference>
<feature type="domain" description="Beta-lactamase-related" evidence="1">
    <location>
        <begin position="56"/>
        <end position="357"/>
    </location>
</feature>
<dbReference type="InterPro" id="IPR050491">
    <property type="entry name" value="AmpC-like"/>
</dbReference>
<sequence>MLLLALVGCSGGGSTSTTPAAVGFPNPATEALDPAKAKVLQDVLAKIVAFPDSPAGARGATAAVITDKWAWSGAAGKDALGTALVPTTSMGVASITKTFVASEVMLLAKAKKIDLDAPLSTYVKHKLTANNATVRQHLSMTSGVQDYRPEDYLRMDKVIEAAPSRHWTPEDALSYDSMPVGAASSPYSYSNPSYVLLGMMIEKVTGQPLATVLRRDLAAPAGLQHAAFQDAEKPQPPAAQDVNAACGKPDGYLPCRAIASLSAANGGMAADAPTIARWGYELYGDRVLPAELVDQMTTGDGEYGLGTMLFSERFGIGTAYGHRGESSDHTCVLVVVPEKKVSVSLILADGNKNVDGVMAELTKALQPLLG</sequence>
<dbReference type="PANTHER" id="PTHR46825:SF7">
    <property type="entry name" value="D-ALANYL-D-ALANINE CARBOXYPEPTIDASE"/>
    <property type="match status" value="1"/>
</dbReference>
<comment type="caution">
    <text evidence="2">The sequence shown here is derived from an EMBL/GenBank/DDBJ whole genome shotgun (WGS) entry which is preliminary data.</text>
</comment>
<dbReference type="Gene3D" id="3.40.710.10">
    <property type="entry name" value="DD-peptidase/beta-lactamase superfamily"/>
    <property type="match status" value="1"/>
</dbReference>
<keyword evidence="3" id="KW-1185">Reference proteome</keyword>